<gene>
    <name evidence="15" type="ORF">AXF15_00375</name>
</gene>
<dbReference type="Gene3D" id="3.30.450.20">
    <property type="entry name" value="PAS domain"/>
    <property type="match status" value="2"/>
</dbReference>
<evidence type="ECO:0000256" key="1">
    <source>
        <dbReference type="ARBA" id="ARBA00000085"/>
    </source>
</evidence>
<feature type="domain" description="HAMP" evidence="14">
    <location>
        <begin position="308"/>
        <end position="361"/>
    </location>
</feature>
<evidence type="ECO:0000256" key="2">
    <source>
        <dbReference type="ARBA" id="ARBA00004651"/>
    </source>
</evidence>
<evidence type="ECO:0000256" key="3">
    <source>
        <dbReference type="ARBA" id="ARBA00012438"/>
    </source>
</evidence>
<dbReference type="PROSITE" id="PS50885">
    <property type="entry name" value="HAMP"/>
    <property type="match status" value="1"/>
</dbReference>
<keyword evidence="6" id="KW-0808">Transferase</keyword>
<comment type="catalytic activity">
    <reaction evidence="1">
        <text>ATP + protein L-histidine = ADP + protein N-phospho-L-histidine.</text>
        <dbReference type="EC" id="2.7.13.3"/>
    </reaction>
</comment>
<dbReference type="CDD" id="cd00082">
    <property type="entry name" value="HisKA"/>
    <property type="match status" value="1"/>
</dbReference>
<evidence type="ECO:0000256" key="8">
    <source>
        <dbReference type="ARBA" id="ARBA00022777"/>
    </source>
</evidence>
<dbReference type="CDD" id="cd12915">
    <property type="entry name" value="PDC2_DGC_like"/>
    <property type="match status" value="1"/>
</dbReference>
<evidence type="ECO:0000313" key="15">
    <source>
        <dbReference type="EMBL" id="AMD91720.1"/>
    </source>
</evidence>
<dbReference type="EC" id="2.7.13.3" evidence="3"/>
<evidence type="ECO:0000256" key="6">
    <source>
        <dbReference type="ARBA" id="ARBA00022679"/>
    </source>
</evidence>
<dbReference type="CDD" id="cd00075">
    <property type="entry name" value="HATPase"/>
    <property type="match status" value="1"/>
</dbReference>
<dbReference type="InterPro" id="IPR036890">
    <property type="entry name" value="HATPase_C_sf"/>
</dbReference>
<dbReference type="AlphaFoldDB" id="A0A0X8JMY4"/>
<evidence type="ECO:0000256" key="4">
    <source>
        <dbReference type="ARBA" id="ARBA00022475"/>
    </source>
</evidence>
<evidence type="ECO:0000256" key="10">
    <source>
        <dbReference type="ARBA" id="ARBA00023136"/>
    </source>
</evidence>
<keyword evidence="7 12" id="KW-0812">Transmembrane</keyword>
<dbReference type="PROSITE" id="PS50109">
    <property type="entry name" value="HIS_KIN"/>
    <property type="match status" value="1"/>
</dbReference>
<dbReference type="EMBL" id="CP014230">
    <property type="protein sequence ID" value="AMD91720.1"/>
    <property type="molecule type" value="Genomic_DNA"/>
</dbReference>
<dbReference type="SUPFAM" id="SSF158472">
    <property type="entry name" value="HAMP domain-like"/>
    <property type="match status" value="1"/>
</dbReference>
<name>A0A0X8JMY4_9BACT</name>
<evidence type="ECO:0000256" key="12">
    <source>
        <dbReference type="SAM" id="Phobius"/>
    </source>
</evidence>
<keyword evidence="16" id="KW-1185">Reference proteome</keyword>
<feature type="transmembrane region" description="Helical" evidence="12">
    <location>
        <begin position="12"/>
        <end position="32"/>
    </location>
</feature>
<feature type="domain" description="Histidine kinase" evidence="13">
    <location>
        <begin position="424"/>
        <end position="655"/>
    </location>
</feature>
<dbReference type="Pfam" id="PF02743">
    <property type="entry name" value="dCache_1"/>
    <property type="match status" value="1"/>
</dbReference>
<dbReference type="Gene3D" id="1.10.287.130">
    <property type="match status" value="1"/>
</dbReference>
<proteinExistence type="predicted"/>
<evidence type="ECO:0000256" key="5">
    <source>
        <dbReference type="ARBA" id="ARBA00022553"/>
    </source>
</evidence>
<feature type="coiled-coil region" evidence="11">
    <location>
        <begin position="349"/>
        <end position="415"/>
    </location>
</feature>
<keyword evidence="11" id="KW-0175">Coiled coil</keyword>
<evidence type="ECO:0000259" key="14">
    <source>
        <dbReference type="PROSITE" id="PS50885"/>
    </source>
</evidence>
<dbReference type="KEGG" id="doa:AXF15_00375"/>
<evidence type="ECO:0000256" key="9">
    <source>
        <dbReference type="ARBA" id="ARBA00022989"/>
    </source>
</evidence>
<dbReference type="Proteomes" id="UP000063964">
    <property type="component" value="Chromosome"/>
</dbReference>
<dbReference type="CDD" id="cd06225">
    <property type="entry name" value="HAMP"/>
    <property type="match status" value="1"/>
</dbReference>
<keyword evidence="9 12" id="KW-1133">Transmembrane helix</keyword>
<keyword evidence="4" id="KW-1003">Cell membrane</keyword>
<dbReference type="Gene3D" id="6.10.340.10">
    <property type="match status" value="1"/>
</dbReference>
<evidence type="ECO:0000259" key="13">
    <source>
        <dbReference type="PROSITE" id="PS50109"/>
    </source>
</evidence>
<sequence length="661" mass="72430">MILPFFSSIRRNLALLVLVSMAPALVIVLFTGRALHEAMVRSAENAALRQIQAMSAHHEHVVDSARLLLATLAKAREVRQGSPREAQQLLEEILTRNGAYCALALADAAGRIVAVSPPGSLSSIENEGYFQESVAGMHFTMGAYHLAPGPSRRVVIEFAQPVSAQDGSVHGVLVASFDLNYFGRVFADAHLPEGSVFTLTDATGMRLTRFPETEKYTWVPDLPQMIERMSGQRAEGVFLETGVDGVRRLYSFKRMYFMDTPSRHLMIRLGQPEDLALAKARSAVYRNAVLLALAAVLAAVGAWFVGEFIIMRRVNRLMAAADRLGSGDLSTRTGLEREGGEMGRLAAAFNRMAESLEDQDRERRRAEEELCILNTELEDRVSRRTGELARANAELQAALDDLRQAQSQLVMAEKLAALGGLVAGVAHEINTPVGVALSASSTLAEKTRNIRELFETGGMKRSDLTAYLDSAREGVEMGVLNLHRASELIRSFKMVAADQVSEVRRRFMVREYVEEILLSLRPKLKKTAHRVEVECDADLCIDSYPGAFSQILTNFVINSLTHAFDEGQAGVIRIAVRMDGAALVLSYSDDGRGIPPEAQDKIFDPFYTSARSRGSTGLGLHIVFNVVTRTLNGSVTCCSEPGRGTTFVVRFPCEEAGHDGQ</sequence>
<dbReference type="InterPro" id="IPR005467">
    <property type="entry name" value="His_kinase_dom"/>
</dbReference>
<dbReference type="PANTHER" id="PTHR43065:SF47">
    <property type="match status" value="1"/>
</dbReference>
<dbReference type="SMART" id="SM00304">
    <property type="entry name" value="HAMP"/>
    <property type="match status" value="1"/>
</dbReference>
<dbReference type="GO" id="GO:0000155">
    <property type="term" value="F:phosphorelay sensor kinase activity"/>
    <property type="evidence" value="ECO:0007669"/>
    <property type="project" value="InterPro"/>
</dbReference>
<dbReference type="InterPro" id="IPR033479">
    <property type="entry name" value="dCache_1"/>
</dbReference>
<reference evidence="16" key="1">
    <citation type="submission" date="2016-02" db="EMBL/GenBank/DDBJ databases">
        <authorList>
            <person name="Holder M.E."/>
            <person name="Ajami N.J."/>
            <person name="Petrosino J.F."/>
        </authorList>
    </citation>
    <scope>NUCLEOTIDE SEQUENCE [LARGE SCALE GENOMIC DNA]</scope>
    <source>
        <strain evidence="16">DSM 12838</strain>
    </source>
</reference>
<comment type="subcellular location">
    <subcellularLocation>
        <location evidence="2">Cell membrane</location>
        <topology evidence="2">Multi-pass membrane protein</topology>
    </subcellularLocation>
</comment>
<evidence type="ECO:0000256" key="7">
    <source>
        <dbReference type="ARBA" id="ARBA00022692"/>
    </source>
</evidence>
<protein>
    <recommendedName>
        <fullName evidence="3">histidine kinase</fullName>
        <ecNumber evidence="3">2.7.13.3</ecNumber>
    </recommendedName>
</protein>
<keyword evidence="10 12" id="KW-0472">Membrane</keyword>
<dbReference type="RefSeq" id="WP_066601692.1">
    <property type="nucleotide sequence ID" value="NZ_CP014230.1"/>
</dbReference>
<dbReference type="STRING" id="888061.AXF15_00375"/>
<dbReference type="SMART" id="SM00387">
    <property type="entry name" value="HATPase_c"/>
    <property type="match status" value="1"/>
</dbReference>
<evidence type="ECO:0000313" key="16">
    <source>
        <dbReference type="Proteomes" id="UP000063964"/>
    </source>
</evidence>
<dbReference type="InterPro" id="IPR003660">
    <property type="entry name" value="HAMP_dom"/>
</dbReference>
<dbReference type="InterPro" id="IPR003661">
    <property type="entry name" value="HisK_dim/P_dom"/>
</dbReference>
<dbReference type="InterPro" id="IPR004358">
    <property type="entry name" value="Sig_transdc_His_kin-like_C"/>
</dbReference>
<dbReference type="PRINTS" id="PR00344">
    <property type="entry name" value="BCTRLSENSOR"/>
</dbReference>
<evidence type="ECO:0000256" key="11">
    <source>
        <dbReference type="SAM" id="Coils"/>
    </source>
</evidence>
<dbReference type="CDD" id="cd12914">
    <property type="entry name" value="PDC1_DGC_like"/>
    <property type="match status" value="1"/>
</dbReference>
<accession>A0A0X8JMY4</accession>
<dbReference type="GO" id="GO:0005886">
    <property type="term" value="C:plasma membrane"/>
    <property type="evidence" value="ECO:0007669"/>
    <property type="project" value="UniProtKB-SubCell"/>
</dbReference>
<dbReference type="PANTHER" id="PTHR43065">
    <property type="entry name" value="SENSOR HISTIDINE KINASE"/>
    <property type="match status" value="1"/>
</dbReference>
<dbReference type="SUPFAM" id="SSF55874">
    <property type="entry name" value="ATPase domain of HSP90 chaperone/DNA topoisomerase II/histidine kinase"/>
    <property type="match status" value="1"/>
</dbReference>
<organism evidence="15 16">
    <name type="scientific">Desulfomicrobium orale DSM 12838</name>
    <dbReference type="NCBI Taxonomy" id="888061"/>
    <lineage>
        <taxon>Bacteria</taxon>
        <taxon>Pseudomonadati</taxon>
        <taxon>Thermodesulfobacteriota</taxon>
        <taxon>Desulfovibrionia</taxon>
        <taxon>Desulfovibrionales</taxon>
        <taxon>Desulfomicrobiaceae</taxon>
        <taxon>Desulfomicrobium</taxon>
    </lineage>
</organism>
<dbReference type="InterPro" id="IPR003594">
    <property type="entry name" value="HATPase_dom"/>
</dbReference>
<dbReference type="Pfam" id="PF00672">
    <property type="entry name" value="HAMP"/>
    <property type="match status" value="1"/>
</dbReference>
<dbReference type="Pfam" id="PF02518">
    <property type="entry name" value="HATPase_c"/>
    <property type="match status" value="1"/>
</dbReference>
<dbReference type="Gene3D" id="3.30.565.10">
    <property type="entry name" value="Histidine kinase-like ATPase, C-terminal domain"/>
    <property type="match status" value="1"/>
</dbReference>
<keyword evidence="5" id="KW-0597">Phosphoprotein</keyword>
<dbReference type="OrthoDB" id="5342753at2"/>
<feature type="transmembrane region" description="Helical" evidence="12">
    <location>
        <begin position="288"/>
        <end position="310"/>
    </location>
</feature>
<keyword evidence="8 15" id="KW-0418">Kinase</keyword>